<evidence type="ECO:0000259" key="5">
    <source>
        <dbReference type="Pfam" id="PF01397"/>
    </source>
</evidence>
<dbReference type="GO" id="GO:0010333">
    <property type="term" value="F:terpene synthase activity"/>
    <property type="evidence" value="ECO:0007669"/>
    <property type="project" value="InterPro"/>
</dbReference>
<evidence type="ECO:0000256" key="3">
    <source>
        <dbReference type="ARBA" id="ARBA00022842"/>
    </source>
</evidence>
<dbReference type="GO" id="GO:0000287">
    <property type="term" value="F:magnesium ion binding"/>
    <property type="evidence" value="ECO:0007669"/>
    <property type="project" value="InterPro"/>
</dbReference>
<dbReference type="Gene3D" id="1.50.10.130">
    <property type="entry name" value="Terpene synthase, N-terminal domain"/>
    <property type="match status" value="1"/>
</dbReference>
<gene>
    <name evidence="7" type="ORF">POM88_019576</name>
</gene>
<dbReference type="FunFam" id="1.50.10.130:FF:000001">
    <property type="entry name" value="Isoprene synthase, chloroplastic"/>
    <property type="match status" value="1"/>
</dbReference>
<reference evidence="7" key="2">
    <citation type="submission" date="2023-05" db="EMBL/GenBank/DDBJ databases">
        <authorList>
            <person name="Schelkunov M.I."/>
        </authorList>
    </citation>
    <scope>NUCLEOTIDE SEQUENCE</scope>
    <source>
        <strain evidence="7">Hsosn_3</strain>
        <tissue evidence="7">Leaf</tissue>
    </source>
</reference>
<feature type="domain" description="Terpene synthase metal-binding" evidence="6">
    <location>
        <begin position="247"/>
        <end position="411"/>
    </location>
</feature>
<keyword evidence="3" id="KW-0460">Magnesium</keyword>
<proteinExistence type="predicted"/>
<reference evidence="7" key="1">
    <citation type="submission" date="2023-02" db="EMBL/GenBank/DDBJ databases">
        <title>Genome of toxic invasive species Heracleum sosnowskyi carries increased number of genes despite the absence of recent whole-genome duplications.</title>
        <authorList>
            <person name="Schelkunov M."/>
            <person name="Shtratnikova V."/>
            <person name="Makarenko M."/>
            <person name="Klepikova A."/>
            <person name="Omelchenko D."/>
            <person name="Novikova G."/>
            <person name="Obukhova E."/>
            <person name="Bogdanov V."/>
            <person name="Penin A."/>
            <person name="Logacheva M."/>
        </authorList>
    </citation>
    <scope>NUCLEOTIDE SEQUENCE</scope>
    <source>
        <strain evidence="7">Hsosn_3</strain>
        <tissue evidence="7">Leaf</tissue>
    </source>
</reference>
<dbReference type="InterPro" id="IPR050148">
    <property type="entry name" value="Terpene_synthase-like"/>
</dbReference>
<evidence type="ECO:0000256" key="1">
    <source>
        <dbReference type="ARBA" id="ARBA00004721"/>
    </source>
</evidence>
<dbReference type="CDD" id="cd00684">
    <property type="entry name" value="Terpene_cyclase_plant_C1"/>
    <property type="match status" value="1"/>
</dbReference>
<evidence type="ECO:0000256" key="4">
    <source>
        <dbReference type="ARBA" id="ARBA00023239"/>
    </source>
</evidence>
<dbReference type="InterPro" id="IPR001906">
    <property type="entry name" value="Terpene_synth_N"/>
</dbReference>
<dbReference type="InterPro" id="IPR008930">
    <property type="entry name" value="Terpenoid_cyclase/PrenylTrfase"/>
</dbReference>
<dbReference type="InterPro" id="IPR036965">
    <property type="entry name" value="Terpene_synth_N_sf"/>
</dbReference>
<evidence type="ECO:0000313" key="7">
    <source>
        <dbReference type="EMBL" id="KAK1381841.1"/>
    </source>
</evidence>
<comment type="caution">
    <text evidence="7">The sequence shown here is derived from an EMBL/GenBank/DDBJ whole genome shotgun (WGS) entry which is preliminary data.</text>
</comment>
<dbReference type="SUPFAM" id="SSF48239">
    <property type="entry name" value="Terpenoid cyclases/Protein prenyltransferases"/>
    <property type="match status" value="1"/>
</dbReference>
<evidence type="ECO:0000259" key="6">
    <source>
        <dbReference type="Pfam" id="PF03936"/>
    </source>
</evidence>
<comment type="pathway">
    <text evidence="1">Secondary metabolite biosynthesis; terpenoid biosynthesis.</text>
</comment>
<dbReference type="SUPFAM" id="SSF48576">
    <property type="entry name" value="Terpenoid synthases"/>
    <property type="match status" value="1"/>
</dbReference>
<dbReference type="InterPro" id="IPR008949">
    <property type="entry name" value="Isoprenoid_synthase_dom_sf"/>
</dbReference>
<dbReference type="InterPro" id="IPR044814">
    <property type="entry name" value="Terpene_cyclase_plant_C1"/>
</dbReference>
<dbReference type="GO" id="GO:0016102">
    <property type="term" value="P:diterpenoid biosynthetic process"/>
    <property type="evidence" value="ECO:0007669"/>
    <property type="project" value="InterPro"/>
</dbReference>
<dbReference type="AlphaFoldDB" id="A0AAD8MQL0"/>
<dbReference type="Gene3D" id="1.10.600.10">
    <property type="entry name" value="Farnesyl Diphosphate Synthase"/>
    <property type="match status" value="1"/>
</dbReference>
<dbReference type="Proteomes" id="UP001237642">
    <property type="component" value="Unassembled WGS sequence"/>
</dbReference>
<evidence type="ECO:0000256" key="2">
    <source>
        <dbReference type="ARBA" id="ARBA00022723"/>
    </source>
</evidence>
<name>A0AAD8MQL0_9APIA</name>
<dbReference type="Pfam" id="PF03936">
    <property type="entry name" value="Terpene_synth_C"/>
    <property type="match status" value="1"/>
</dbReference>
<accession>A0AAD8MQL0</accession>
<organism evidence="7 8">
    <name type="scientific">Heracleum sosnowskyi</name>
    <dbReference type="NCBI Taxonomy" id="360622"/>
    <lineage>
        <taxon>Eukaryota</taxon>
        <taxon>Viridiplantae</taxon>
        <taxon>Streptophyta</taxon>
        <taxon>Embryophyta</taxon>
        <taxon>Tracheophyta</taxon>
        <taxon>Spermatophyta</taxon>
        <taxon>Magnoliopsida</taxon>
        <taxon>eudicotyledons</taxon>
        <taxon>Gunneridae</taxon>
        <taxon>Pentapetalae</taxon>
        <taxon>asterids</taxon>
        <taxon>campanulids</taxon>
        <taxon>Apiales</taxon>
        <taxon>Apiaceae</taxon>
        <taxon>Apioideae</taxon>
        <taxon>apioid superclade</taxon>
        <taxon>Tordylieae</taxon>
        <taxon>Tordyliinae</taxon>
        <taxon>Heracleum</taxon>
    </lineage>
</organism>
<keyword evidence="4" id="KW-0456">Lyase</keyword>
<keyword evidence="8" id="KW-1185">Reference proteome</keyword>
<evidence type="ECO:0000313" key="8">
    <source>
        <dbReference type="Proteomes" id="UP001237642"/>
    </source>
</evidence>
<dbReference type="Pfam" id="PF01397">
    <property type="entry name" value="Terpene_synth"/>
    <property type="match status" value="1"/>
</dbReference>
<protein>
    <submittedName>
        <fullName evidence="7">(-)-alpha-pinene synthase-like</fullName>
    </submittedName>
</protein>
<dbReference type="EMBL" id="JAUIZM010000005">
    <property type="protein sequence ID" value="KAK1381841.1"/>
    <property type="molecule type" value="Genomic_DNA"/>
</dbReference>
<dbReference type="PANTHER" id="PTHR31225:SF93">
    <property type="entry name" value="ALPHA-HUMULENE_(-)-(E)-BETA-CARYOPHYLLENE SYNTHASE"/>
    <property type="match status" value="1"/>
</dbReference>
<dbReference type="InterPro" id="IPR005630">
    <property type="entry name" value="Terpene_synthase_metal-bd"/>
</dbReference>
<dbReference type="PANTHER" id="PTHR31225">
    <property type="entry name" value="OS04G0344100 PROTEIN-RELATED"/>
    <property type="match status" value="1"/>
</dbReference>
<keyword evidence="2" id="KW-0479">Metal-binding</keyword>
<feature type="domain" description="Terpene synthase N-terminal" evidence="5">
    <location>
        <begin position="15"/>
        <end position="189"/>
    </location>
</feature>
<sequence>MGSQSRPLAEYGPDIWGDKFVSNHRDFELWKAYSEERDALKNEVWSMLLSDGEKWTEKLILINTVERLGVGYHFADYIEEMLAEMHDARARTDENYDLFTTALYFRVLRQHGYNVSSEIFNKYKDNDGKFSEAIARDREGLLSLYEATHLRTHGEVVLDEALDFTTSHLKTIAKSFDSGSLAKQVKRALEQPLHKGIQRIENKHFILFYEDSPSKNDVLLKFAKLDFNLVQMLYKQELSQVKRWWADIDFESKFPQFRSRVVEGYLWAVANAFEPCFAMARIMYTKMLCALSVSDDLYDAYGTMDELNTYTKAIESLDIDSMNGLPDHCKMCYNTSLNVFSEFEEQIVKQGSYDDVSYLKEAFKANLLAFHKEATWCDKNYVPSLKEYLMNSTTSSCICMLGLCIILGTGHGDTIEASGQQINQKLLLPQKQWGE</sequence>